<accession>E4XG14</accession>
<evidence type="ECO:0000313" key="5">
    <source>
        <dbReference type="Proteomes" id="UP000001307"/>
    </source>
</evidence>
<evidence type="ECO:0000256" key="2">
    <source>
        <dbReference type="PROSITE-ProRule" id="PRU00779"/>
    </source>
</evidence>
<dbReference type="Proteomes" id="UP000001307">
    <property type="component" value="Unassembled WGS sequence"/>
</dbReference>
<organism evidence="4">
    <name type="scientific">Oikopleura dioica</name>
    <name type="common">Tunicate</name>
    <dbReference type="NCBI Taxonomy" id="34765"/>
    <lineage>
        <taxon>Eukaryota</taxon>
        <taxon>Metazoa</taxon>
        <taxon>Chordata</taxon>
        <taxon>Tunicata</taxon>
        <taxon>Appendicularia</taxon>
        <taxon>Copelata</taxon>
        <taxon>Oikopleuridae</taxon>
        <taxon>Oikopleura</taxon>
    </lineage>
</organism>
<keyword evidence="5" id="KW-1185">Reference proteome</keyword>
<evidence type="ECO:0000256" key="1">
    <source>
        <dbReference type="ARBA" id="ARBA00023157"/>
    </source>
</evidence>
<gene>
    <name evidence="4" type="ORF">GSOID_T00010422001</name>
</gene>
<dbReference type="PROSITE" id="PS51448">
    <property type="entry name" value="P_TREFOIL_2"/>
    <property type="match status" value="1"/>
</dbReference>
<dbReference type="InParanoid" id="E4XG14"/>
<dbReference type="InterPro" id="IPR000519">
    <property type="entry name" value="P_trefoil_dom"/>
</dbReference>
<dbReference type="EMBL" id="FN653046">
    <property type="protein sequence ID" value="CBY24554.1"/>
    <property type="molecule type" value="Genomic_DNA"/>
</dbReference>
<reference evidence="4" key="1">
    <citation type="journal article" date="2010" name="Science">
        <title>Plasticity of animal genome architecture unmasked by rapid evolution of a pelagic tunicate.</title>
        <authorList>
            <person name="Denoeud F."/>
            <person name="Henriet S."/>
            <person name="Mungpakdee S."/>
            <person name="Aury J.M."/>
            <person name="Da Silva C."/>
            <person name="Brinkmann H."/>
            <person name="Mikhaleva J."/>
            <person name="Olsen L.C."/>
            <person name="Jubin C."/>
            <person name="Canestro C."/>
            <person name="Bouquet J.M."/>
            <person name="Danks G."/>
            <person name="Poulain J."/>
            <person name="Campsteijn C."/>
            <person name="Adamski M."/>
            <person name="Cross I."/>
            <person name="Yadetie F."/>
            <person name="Muffato M."/>
            <person name="Louis A."/>
            <person name="Butcher S."/>
            <person name="Tsagkogeorga G."/>
            <person name="Konrad A."/>
            <person name="Singh S."/>
            <person name="Jensen M.F."/>
            <person name="Cong E.H."/>
            <person name="Eikeseth-Otteraa H."/>
            <person name="Noel B."/>
            <person name="Anthouard V."/>
            <person name="Porcel B.M."/>
            <person name="Kachouri-Lafond R."/>
            <person name="Nishino A."/>
            <person name="Ugolini M."/>
            <person name="Chourrout P."/>
            <person name="Nishida H."/>
            <person name="Aasland R."/>
            <person name="Huzurbazar S."/>
            <person name="Westhof E."/>
            <person name="Delsuc F."/>
            <person name="Lehrach H."/>
            <person name="Reinhardt R."/>
            <person name="Weissenbach J."/>
            <person name="Roy S.W."/>
            <person name="Artiguenave F."/>
            <person name="Postlethwait J.H."/>
            <person name="Manak J.R."/>
            <person name="Thompson E.M."/>
            <person name="Jaillon O."/>
            <person name="Du Pasquier L."/>
            <person name="Boudinot P."/>
            <person name="Liberles D.A."/>
            <person name="Volff J.N."/>
            <person name="Philippe H."/>
            <person name="Lenhard B."/>
            <person name="Roest Crollius H."/>
            <person name="Wincker P."/>
            <person name="Chourrout D."/>
        </authorList>
    </citation>
    <scope>NUCLEOTIDE SEQUENCE [LARGE SCALE GENOMIC DNA]</scope>
</reference>
<dbReference type="InterPro" id="IPR044913">
    <property type="entry name" value="P_trefoil_dom_sf"/>
</dbReference>
<dbReference type="Pfam" id="PF00088">
    <property type="entry name" value="Trefoil"/>
    <property type="match status" value="2"/>
</dbReference>
<evidence type="ECO:0000313" key="4">
    <source>
        <dbReference type="EMBL" id="CBY24554.1"/>
    </source>
</evidence>
<keyword evidence="1" id="KW-1015">Disulfide bond</keyword>
<feature type="domain" description="P-type" evidence="3">
    <location>
        <begin position="162"/>
        <end position="217"/>
    </location>
</feature>
<dbReference type="OrthoDB" id="10371564at2759"/>
<protein>
    <recommendedName>
        <fullName evidence="3">P-type domain-containing protein</fullName>
    </recommendedName>
</protein>
<dbReference type="SUPFAM" id="SSF57492">
    <property type="entry name" value="Trefoil"/>
    <property type="match status" value="2"/>
</dbReference>
<sequence>MLLRKSDKSKIRARGQQLLKKAAARCMHVQTGPKREDCRRANPLPNALMDLVVDGDNRANPSSALVLNRLINDLDISSAVNSNIDLTFLNLLGARKSDEKESPLDQIAPNDAYLMFKLIEEHAKSKTYFPPDLLLSLAYGNDVLDIKADSFQETFGVSTSNFICAVHEKSIRLPCLVNQDTVTATECVSQGCCFNQLDEKGARLPKPTKTPKCYKNILGKLGLGIARHMIKKEHIIDLFGGEANLPTLSDLTEASNWAESQMPDVLRRMVKEPGDYAGAPENHKMWDDAFDSKSKTFKIHNIVDDFSGRKDFVWKAHGPTAMPGAANLEIPEVGGFLSGTDPRADKLDFWVSTHANRVRAQLNSNSYTCQLIEPENMSACFPQNYAALNMEDPAAECEAIGCCFNELHLFHEDGPLPVCYRSLRAGFCDISLTERALFEDGTNNALSPGFLEHEFWKNTPERIACGEPGIDRQECLLKHPTCCFDSNPRLEGDSFCYRRGGAESRIDPKTGKSSEGELDECLIIRTDLYKKYLKKYML</sequence>
<evidence type="ECO:0000259" key="3">
    <source>
        <dbReference type="PROSITE" id="PS51448"/>
    </source>
</evidence>
<name>E4XG14_OIKDI</name>
<dbReference type="Gene3D" id="4.10.110.10">
    <property type="entry name" value="Spasmolytic Protein, domain 1"/>
    <property type="match status" value="2"/>
</dbReference>
<proteinExistence type="predicted"/>
<comment type="caution">
    <text evidence="2">Lacks conserved residue(s) required for the propagation of feature annotation.</text>
</comment>
<dbReference type="AlphaFoldDB" id="E4XG14"/>